<reference evidence="1" key="2">
    <citation type="submission" date="2020-09" db="EMBL/GenBank/DDBJ databases">
        <authorList>
            <person name="Sun Q."/>
            <person name="Zhou Y."/>
        </authorList>
    </citation>
    <scope>NUCLEOTIDE SEQUENCE</scope>
    <source>
        <strain evidence="1">CGMCC 1.15725</strain>
    </source>
</reference>
<sequence length="114" mass="13273">MAKLHRNSHWLVKNLNGTTDNKCECASWIAHWRNCTGSDRVLCCVVPCGRLAQVGAHVIVIDRRSDRSWWIVPMCKKHNNTHNQEPMYIKRDIEMVSANVYRTCHQGDWSWTVP</sequence>
<proteinExistence type="predicted"/>
<protein>
    <submittedName>
        <fullName evidence="1">Uncharacterized protein</fullName>
    </submittedName>
</protein>
<dbReference type="EMBL" id="BMJQ01000017">
    <property type="protein sequence ID" value="GGF41230.1"/>
    <property type="molecule type" value="Genomic_DNA"/>
</dbReference>
<evidence type="ECO:0000313" key="1">
    <source>
        <dbReference type="EMBL" id="GGF41230.1"/>
    </source>
</evidence>
<reference evidence="1" key="1">
    <citation type="journal article" date="2014" name="Int. J. Syst. Evol. Microbiol.">
        <title>Complete genome sequence of Corynebacterium casei LMG S-19264T (=DSM 44701T), isolated from a smear-ripened cheese.</title>
        <authorList>
            <consortium name="US DOE Joint Genome Institute (JGI-PGF)"/>
            <person name="Walter F."/>
            <person name="Albersmeier A."/>
            <person name="Kalinowski J."/>
            <person name="Ruckert C."/>
        </authorList>
    </citation>
    <scope>NUCLEOTIDE SEQUENCE</scope>
    <source>
        <strain evidence="1">CGMCC 1.15725</strain>
    </source>
</reference>
<name>A0A8J2YZN0_9PROT</name>
<dbReference type="Proteomes" id="UP000646365">
    <property type="component" value="Unassembled WGS sequence"/>
</dbReference>
<keyword evidence="2" id="KW-1185">Reference proteome</keyword>
<organism evidence="1 2">
    <name type="scientific">Aliidongia dinghuensis</name>
    <dbReference type="NCBI Taxonomy" id="1867774"/>
    <lineage>
        <taxon>Bacteria</taxon>
        <taxon>Pseudomonadati</taxon>
        <taxon>Pseudomonadota</taxon>
        <taxon>Alphaproteobacteria</taxon>
        <taxon>Rhodospirillales</taxon>
        <taxon>Dongiaceae</taxon>
        <taxon>Aliidongia</taxon>
    </lineage>
</organism>
<dbReference type="AlphaFoldDB" id="A0A8J2YZN0"/>
<gene>
    <name evidence="1" type="ORF">GCM10011611_54570</name>
</gene>
<accession>A0A8J2YZN0</accession>
<evidence type="ECO:0000313" key="2">
    <source>
        <dbReference type="Proteomes" id="UP000646365"/>
    </source>
</evidence>
<comment type="caution">
    <text evidence="1">The sequence shown here is derived from an EMBL/GenBank/DDBJ whole genome shotgun (WGS) entry which is preliminary data.</text>
</comment>